<proteinExistence type="inferred from homology"/>
<keyword evidence="5 8" id="KW-1133">Transmembrane helix</keyword>
<dbReference type="Pfam" id="PF09594">
    <property type="entry name" value="GT87"/>
    <property type="match status" value="1"/>
</dbReference>
<dbReference type="AlphaFoldDB" id="A0A840EUD3"/>
<feature type="transmembrane region" description="Helical" evidence="8">
    <location>
        <begin position="268"/>
        <end position="286"/>
    </location>
</feature>
<dbReference type="Proteomes" id="UP000551501">
    <property type="component" value="Unassembled WGS sequence"/>
</dbReference>
<evidence type="ECO:0000256" key="8">
    <source>
        <dbReference type="SAM" id="Phobius"/>
    </source>
</evidence>
<dbReference type="PROSITE" id="PS51257">
    <property type="entry name" value="PROKAR_LIPOPROTEIN"/>
    <property type="match status" value="1"/>
</dbReference>
<feature type="transmembrane region" description="Helical" evidence="8">
    <location>
        <begin position="401"/>
        <end position="422"/>
    </location>
</feature>
<feature type="transmembrane region" description="Helical" evidence="8">
    <location>
        <begin position="173"/>
        <end position="196"/>
    </location>
</feature>
<evidence type="ECO:0000256" key="7">
    <source>
        <dbReference type="ARBA" id="ARBA00024033"/>
    </source>
</evidence>
<feature type="transmembrane region" description="Helical" evidence="8">
    <location>
        <begin position="203"/>
        <end position="224"/>
    </location>
</feature>
<evidence type="ECO:0000313" key="10">
    <source>
        <dbReference type="Proteomes" id="UP000551501"/>
    </source>
</evidence>
<feature type="transmembrane region" description="Helical" evidence="8">
    <location>
        <begin position="73"/>
        <end position="92"/>
    </location>
</feature>
<evidence type="ECO:0000256" key="3">
    <source>
        <dbReference type="ARBA" id="ARBA00022679"/>
    </source>
</evidence>
<dbReference type="GO" id="GO:0005886">
    <property type="term" value="C:plasma membrane"/>
    <property type="evidence" value="ECO:0007669"/>
    <property type="project" value="UniProtKB-SubCell"/>
</dbReference>
<dbReference type="RefSeq" id="WP_343067447.1">
    <property type="nucleotide sequence ID" value="NZ_BAABHL010000082.1"/>
</dbReference>
<accession>A0A840EUD3</accession>
<reference evidence="9 10" key="1">
    <citation type="submission" date="2020-08" db="EMBL/GenBank/DDBJ databases">
        <title>Sequencing the genomes of 1000 actinobacteria strains.</title>
        <authorList>
            <person name="Klenk H.-P."/>
        </authorList>
    </citation>
    <scope>NUCLEOTIDE SEQUENCE [LARGE SCALE GENOMIC DNA]</scope>
    <source>
        <strain evidence="9 10">DSM 45298</strain>
    </source>
</reference>
<organism evidence="9 10">
    <name type="scientific">Gordonia humi</name>
    <dbReference type="NCBI Taxonomy" id="686429"/>
    <lineage>
        <taxon>Bacteria</taxon>
        <taxon>Bacillati</taxon>
        <taxon>Actinomycetota</taxon>
        <taxon>Actinomycetes</taxon>
        <taxon>Mycobacteriales</taxon>
        <taxon>Gordoniaceae</taxon>
        <taxon>Gordonia</taxon>
    </lineage>
</organism>
<evidence type="ECO:0000256" key="2">
    <source>
        <dbReference type="ARBA" id="ARBA00022475"/>
    </source>
</evidence>
<evidence type="ECO:0000256" key="1">
    <source>
        <dbReference type="ARBA" id="ARBA00004651"/>
    </source>
</evidence>
<dbReference type="GO" id="GO:0016758">
    <property type="term" value="F:hexosyltransferase activity"/>
    <property type="evidence" value="ECO:0007669"/>
    <property type="project" value="InterPro"/>
</dbReference>
<keyword evidence="2" id="KW-1003">Cell membrane</keyword>
<gene>
    <name evidence="9" type="ORF">BKA16_003087</name>
</gene>
<evidence type="ECO:0000256" key="5">
    <source>
        <dbReference type="ARBA" id="ARBA00022989"/>
    </source>
</evidence>
<feature type="transmembrane region" description="Helical" evidence="8">
    <location>
        <begin position="317"/>
        <end position="333"/>
    </location>
</feature>
<dbReference type="EMBL" id="JACIFP010000001">
    <property type="protein sequence ID" value="MBB4136535.1"/>
    <property type="molecule type" value="Genomic_DNA"/>
</dbReference>
<evidence type="ECO:0000313" key="9">
    <source>
        <dbReference type="EMBL" id="MBB4136535.1"/>
    </source>
</evidence>
<comment type="similarity">
    <text evidence="7">Belongs to the glycosyltransferase 87 family.</text>
</comment>
<keyword evidence="3 9" id="KW-0808">Transferase</keyword>
<feature type="transmembrane region" description="Helical" evidence="8">
    <location>
        <begin position="345"/>
        <end position="369"/>
    </location>
</feature>
<evidence type="ECO:0000256" key="4">
    <source>
        <dbReference type="ARBA" id="ARBA00022692"/>
    </source>
</evidence>
<name>A0A840EUD3_9ACTN</name>
<dbReference type="EC" id="2.4.1.-" evidence="9"/>
<comment type="caution">
    <text evidence="9">The sequence shown here is derived from an EMBL/GenBank/DDBJ whole genome shotgun (WGS) entry which is preliminary data.</text>
</comment>
<keyword evidence="6 8" id="KW-0472">Membrane</keyword>
<keyword evidence="10" id="KW-1185">Reference proteome</keyword>
<feature type="transmembrane region" description="Helical" evidence="8">
    <location>
        <begin position="99"/>
        <end position="120"/>
    </location>
</feature>
<comment type="subcellular location">
    <subcellularLocation>
        <location evidence="1">Cell membrane</location>
        <topology evidence="1">Multi-pass membrane protein</topology>
    </subcellularLocation>
</comment>
<evidence type="ECO:0000256" key="6">
    <source>
        <dbReference type="ARBA" id="ARBA00023136"/>
    </source>
</evidence>
<keyword evidence="9" id="KW-0328">Glycosyltransferase</keyword>
<dbReference type="InterPro" id="IPR018584">
    <property type="entry name" value="GT87"/>
</dbReference>
<protein>
    <submittedName>
        <fullName evidence="9">Alpha-1,2-mannosyltransferase</fullName>
        <ecNumber evidence="9">2.4.1.-</ecNumber>
    </submittedName>
</protein>
<sequence length="439" mass="47981">MSDRSSTRSTTPTMIVLAACAAALVIAWHIWAVPYTDPVYGLFHNGIDTRVYRGGAVAVWDHMPLYDKPVYRVWQFTYPPFAALLMFPLAGFSVHTAMTLWNIGNVVCLFLLVLVCMRGLAFRIDLRLVVFTVLVTIASTVLEPIHTTLWNGQINIVLALIVVADLVRRNSTLRGIGVGLAAGVKLTPIFYVAHLITTRRFRAAAVAVITFAATIVLGIALLGGEGRRFWTEQLTQTGRIGRLDAPANQTFRGYFARLATFDVAHPPSWLWLPIGLIVGILGLWAAHAAYRTGAGLLAVSITGMTSCAVGPFSWGHHWVWVLPLLLISVVHAVDTTRRREPLTWLWWLAPAAIIALTFTYSQSAVLPIIGSAGKTIDGRVFGVFRGFYGSETVGWHLPLQLIAGGAYPLLLLGTIAVTLVWARRRARPGVVHDTSTEAA</sequence>
<keyword evidence="4 8" id="KW-0812">Transmembrane</keyword>
<feature type="transmembrane region" description="Helical" evidence="8">
    <location>
        <begin position="149"/>
        <end position="167"/>
    </location>
</feature>